<dbReference type="InterPro" id="IPR012902">
    <property type="entry name" value="N_methyl_site"/>
</dbReference>
<accession>A0A1G2U8L0</accession>
<dbReference type="Proteomes" id="UP000177068">
    <property type="component" value="Unassembled WGS sequence"/>
</dbReference>
<dbReference type="Pfam" id="PF07963">
    <property type="entry name" value="N_methyl"/>
    <property type="match status" value="1"/>
</dbReference>
<dbReference type="InterPro" id="IPR045584">
    <property type="entry name" value="Pilin-like"/>
</dbReference>
<name>A0A1G2U8L0_9BACT</name>
<proteinExistence type="predicted"/>
<sequence>MKTNNRQLTTNNGFTLIELLTAVSIFSIVMVVSMGSIVGIFDANRKSRALKTVISNLNLALESMSKEMRFGKDYHCGSSGSDLTPRNCSSGDSYLSFKASDDSQVTYRLSGQSIEKRVDSESYIAVTAPEIVIDDLTFYTLGAGTSDTLQPKIIMKLKAHSGDGKGRSDLSLQTLVSQRVPDL</sequence>
<organism evidence="2 3">
    <name type="scientific">Candidatus Zambryskibacteria bacterium RIFCSPLOWO2_01_FULL_47_14</name>
    <dbReference type="NCBI Taxonomy" id="1802763"/>
    <lineage>
        <taxon>Bacteria</taxon>
        <taxon>Candidatus Zambryskiibacteriota</taxon>
    </lineage>
</organism>
<feature type="transmembrane region" description="Helical" evidence="1">
    <location>
        <begin position="20"/>
        <end position="41"/>
    </location>
</feature>
<evidence type="ECO:0000313" key="3">
    <source>
        <dbReference type="Proteomes" id="UP000177068"/>
    </source>
</evidence>
<reference evidence="2 3" key="1">
    <citation type="journal article" date="2016" name="Nat. Commun.">
        <title>Thousands of microbial genomes shed light on interconnected biogeochemical processes in an aquifer system.</title>
        <authorList>
            <person name="Anantharaman K."/>
            <person name="Brown C.T."/>
            <person name="Hug L.A."/>
            <person name="Sharon I."/>
            <person name="Castelle C.J."/>
            <person name="Probst A.J."/>
            <person name="Thomas B.C."/>
            <person name="Singh A."/>
            <person name="Wilkins M.J."/>
            <person name="Karaoz U."/>
            <person name="Brodie E.L."/>
            <person name="Williams K.H."/>
            <person name="Hubbard S.S."/>
            <person name="Banfield J.F."/>
        </authorList>
    </citation>
    <scope>NUCLEOTIDE SEQUENCE [LARGE SCALE GENOMIC DNA]</scope>
</reference>
<evidence type="ECO:0000256" key="1">
    <source>
        <dbReference type="SAM" id="Phobius"/>
    </source>
</evidence>
<gene>
    <name evidence="2" type="ORF">A3A26_02015</name>
</gene>
<keyword evidence="1" id="KW-1133">Transmembrane helix</keyword>
<dbReference type="AlphaFoldDB" id="A0A1G2U8L0"/>
<keyword evidence="1" id="KW-0812">Transmembrane</keyword>
<dbReference type="EMBL" id="MHWG01000020">
    <property type="protein sequence ID" value="OHB05342.1"/>
    <property type="molecule type" value="Genomic_DNA"/>
</dbReference>
<protein>
    <submittedName>
        <fullName evidence="2">Uncharacterized protein</fullName>
    </submittedName>
</protein>
<keyword evidence="1" id="KW-0472">Membrane</keyword>
<dbReference type="Gene3D" id="3.30.700.10">
    <property type="entry name" value="Glycoprotein, Type 4 Pilin"/>
    <property type="match status" value="1"/>
</dbReference>
<comment type="caution">
    <text evidence="2">The sequence shown here is derived from an EMBL/GenBank/DDBJ whole genome shotgun (WGS) entry which is preliminary data.</text>
</comment>
<evidence type="ECO:0000313" key="2">
    <source>
        <dbReference type="EMBL" id="OHB05342.1"/>
    </source>
</evidence>
<dbReference type="NCBIfam" id="TIGR02532">
    <property type="entry name" value="IV_pilin_GFxxxE"/>
    <property type="match status" value="1"/>
</dbReference>
<dbReference type="SUPFAM" id="SSF54523">
    <property type="entry name" value="Pili subunits"/>
    <property type="match status" value="1"/>
</dbReference>